<organism evidence="2 3">
    <name type="scientific">Vigna mungo</name>
    <name type="common">Black gram</name>
    <name type="synonym">Phaseolus mungo</name>
    <dbReference type="NCBI Taxonomy" id="3915"/>
    <lineage>
        <taxon>Eukaryota</taxon>
        <taxon>Viridiplantae</taxon>
        <taxon>Streptophyta</taxon>
        <taxon>Embryophyta</taxon>
        <taxon>Tracheophyta</taxon>
        <taxon>Spermatophyta</taxon>
        <taxon>Magnoliopsida</taxon>
        <taxon>eudicotyledons</taxon>
        <taxon>Gunneridae</taxon>
        <taxon>Pentapetalae</taxon>
        <taxon>rosids</taxon>
        <taxon>fabids</taxon>
        <taxon>Fabales</taxon>
        <taxon>Fabaceae</taxon>
        <taxon>Papilionoideae</taxon>
        <taxon>50 kb inversion clade</taxon>
        <taxon>NPAAA clade</taxon>
        <taxon>indigoferoid/millettioid clade</taxon>
        <taxon>Phaseoleae</taxon>
        <taxon>Vigna</taxon>
    </lineage>
</organism>
<sequence>MGDSKVTACACGVVAGRWHFQYVLHGRIHKCNDEGIEGLISKETEFDFWGFVLVMLAAVMSGFRWCMTQILLQLNQNCVPGFLFLKYLSFGLTCRIHKRETNGGKNQCSIKRDRGNKRGVSKWGKERKKERGRGGNRRREGGNIESFDEKEGWISRAEKFFEIQIMAAREKLRLAYISMEEGAGHWFQCTVFEKLVALRQEGTVEEYIQDFERLVAQASEDLLKAIEIARDVEEVTKDSSMNRGQPIGAVSQSAGRYQGGYGTQKCSKEPKADRVRPFRIEKKIAEEIEVGLGVGASVTQVAETMAVKVPAADSWLVASGNGQWRTATSDRCETETKNCPLKYKGTATGGNKDKLEKDQKTYSDTKLNIVKTPLVDVFVVEGPIALVTGVAKGVLEFLIMAEDEEVEEREEMEEMEQKQMVTSTLVLPSQLVCPSAQQLNTSVASQ</sequence>
<dbReference type="Proteomes" id="UP001374535">
    <property type="component" value="Chromosome 10"/>
</dbReference>
<evidence type="ECO:0000313" key="2">
    <source>
        <dbReference type="EMBL" id="WVY93486.1"/>
    </source>
</evidence>
<evidence type="ECO:0000256" key="1">
    <source>
        <dbReference type="SAM" id="MobiDB-lite"/>
    </source>
</evidence>
<feature type="compositionally biased region" description="Basic and acidic residues" evidence="1">
    <location>
        <begin position="123"/>
        <end position="143"/>
    </location>
</feature>
<protein>
    <recommendedName>
        <fullName evidence="4">Retrotransposon gag domain-containing protein</fullName>
    </recommendedName>
</protein>
<feature type="region of interest" description="Disordered" evidence="1">
    <location>
        <begin position="105"/>
        <end position="143"/>
    </location>
</feature>
<accession>A0AAQ3MM84</accession>
<proteinExistence type="predicted"/>
<keyword evidence="3" id="KW-1185">Reference proteome</keyword>
<reference evidence="2 3" key="1">
    <citation type="journal article" date="2023" name="Life. Sci Alliance">
        <title>Evolutionary insights into 3D genome organization and epigenetic landscape of Vigna mungo.</title>
        <authorList>
            <person name="Junaid A."/>
            <person name="Singh B."/>
            <person name="Bhatia S."/>
        </authorList>
    </citation>
    <scope>NUCLEOTIDE SEQUENCE [LARGE SCALE GENOMIC DNA]</scope>
    <source>
        <strain evidence="2">Urdbean</strain>
    </source>
</reference>
<evidence type="ECO:0008006" key="4">
    <source>
        <dbReference type="Google" id="ProtNLM"/>
    </source>
</evidence>
<dbReference type="AlphaFoldDB" id="A0AAQ3MM84"/>
<dbReference type="EMBL" id="CP144691">
    <property type="protein sequence ID" value="WVY93486.1"/>
    <property type="molecule type" value="Genomic_DNA"/>
</dbReference>
<name>A0AAQ3MM84_VIGMU</name>
<gene>
    <name evidence="2" type="ORF">V8G54_032574</name>
</gene>
<evidence type="ECO:0000313" key="3">
    <source>
        <dbReference type="Proteomes" id="UP001374535"/>
    </source>
</evidence>